<gene>
    <name evidence="5" type="ORF">PQO05_14730</name>
</gene>
<dbReference type="RefSeq" id="WP_273628080.1">
    <property type="nucleotide sequence ID" value="NZ_CP117167.1"/>
</dbReference>
<dbReference type="EMBL" id="CP117167">
    <property type="protein sequence ID" value="WCT09985.1"/>
    <property type="molecule type" value="Genomic_DNA"/>
</dbReference>
<evidence type="ECO:0000259" key="4">
    <source>
        <dbReference type="Pfam" id="PF01103"/>
    </source>
</evidence>
<sequence>MKKLRHISMLIILGVFCLSVATVMAQDAPKDTTKKKEKHKVSFKDSLDHAFDLSNYMIYAGGFVLVPVPITEPALGGIGGALVPVFLKQRAPLIDTVNGKVRIRRINPDITGALAMYTANNSWMAGLFRGGTFAKPNITYRAMAAYGSLNLSFYHTFPVIGEKEFKFNFKVVPIYLQALKQFGNNNRWSAGIQYLFLDAKISSKGDNMPDFVTSKELNSIISQVGGVFQYDSRDNIFTPNKGVRLQADFFWSNSILGSDYNSWQIDYSAIGYTPIFKKLIGGLRIEGQQSLGSPPFYTLPFVNLRGVPSGRYQGKATLQSEVETRWDFYKRWSAVFYGGTGVAYDKWSDMFANDLVYSYGTGFRYLIARKFGLRMGADVARGPEKWAYYIVFGSSWLR</sequence>
<keyword evidence="6" id="KW-1185">Reference proteome</keyword>
<evidence type="ECO:0000256" key="2">
    <source>
        <dbReference type="ARBA" id="ARBA00023136"/>
    </source>
</evidence>
<feature type="signal peptide" evidence="3">
    <location>
        <begin position="1"/>
        <end position="25"/>
    </location>
</feature>
<evidence type="ECO:0000256" key="3">
    <source>
        <dbReference type="SAM" id="SignalP"/>
    </source>
</evidence>
<protein>
    <submittedName>
        <fullName evidence="5">BamA/TamA family outer membrane protein</fullName>
    </submittedName>
</protein>
<feature type="domain" description="Bacterial surface antigen (D15)" evidence="4">
    <location>
        <begin position="175"/>
        <end position="286"/>
    </location>
</feature>
<keyword evidence="2" id="KW-0472">Membrane</keyword>
<accession>A0ABY7T1C7</accession>
<dbReference type="InterPro" id="IPR000184">
    <property type="entry name" value="Bac_surfAg_D15"/>
</dbReference>
<name>A0ABY7T1C7_9SPHI</name>
<reference evidence="5 6" key="1">
    <citation type="submission" date="2023-02" db="EMBL/GenBank/DDBJ databases">
        <title>Genome sequence of Mucilaginibacter jinjuensis strain KACC 16571.</title>
        <authorList>
            <person name="Kim S."/>
            <person name="Heo J."/>
            <person name="Kwon S.-W."/>
        </authorList>
    </citation>
    <scope>NUCLEOTIDE SEQUENCE [LARGE SCALE GENOMIC DNA]</scope>
    <source>
        <strain evidence="5 6">KACC 16571</strain>
    </source>
</reference>
<dbReference type="Proteomes" id="UP001216139">
    <property type="component" value="Chromosome"/>
</dbReference>
<keyword evidence="3" id="KW-0732">Signal</keyword>
<dbReference type="Pfam" id="PF01103">
    <property type="entry name" value="Omp85"/>
    <property type="match status" value="1"/>
</dbReference>
<feature type="chain" id="PRO_5045268760" evidence="3">
    <location>
        <begin position="26"/>
        <end position="398"/>
    </location>
</feature>
<comment type="subcellular location">
    <subcellularLocation>
        <location evidence="1">Membrane</location>
    </subcellularLocation>
</comment>
<dbReference type="Gene3D" id="2.40.160.50">
    <property type="entry name" value="membrane protein fhac: a member of the omp85/tpsb transporter family"/>
    <property type="match status" value="1"/>
</dbReference>
<organism evidence="5 6">
    <name type="scientific">Mucilaginibacter jinjuensis</name>
    <dbReference type="NCBI Taxonomy" id="1176721"/>
    <lineage>
        <taxon>Bacteria</taxon>
        <taxon>Pseudomonadati</taxon>
        <taxon>Bacteroidota</taxon>
        <taxon>Sphingobacteriia</taxon>
        <taxon>Sphingobacteriales</taxon>
        <taxon>Sphingobacteriaceae</taxon>
        <taxon>Mucilaginibacter</taxon>
    </lineage>
</organism>
<evidence type="ECO:0000313" key="5">
    <source>
        <dbReference type="EMBL" id="WCT09985.1"/>
    </source>
</evidence>
<evidence type="ECO:0000313" key="6">
    <source>
        <dbReference type="Proteomes" id="UP001216139"/>
    </source>
</evidence>
<proteinExistence type="predicted"/>
<evidence type="ECO:0000256" key="1">
    <source>
        <dbReference type="ARBA" id="ARBA00004370"/>
    </source>
</evidence>